<evidence type="ECO:0000256" key="6">
    <source>
        <dbReference type="ARBA" id="ARBA00022741"/>
    </source>
</evidence>
<keyword evidence="7 14" id="KW-1000">Mitochondrion outer membrane</keyword>
<keyword evidence="9 14" id="KW-0106">Calcium</keyword>
<evidence type="ECO:0000256" key="13">
    <source>
        <dbReference type="ARBA" id="ARBA00023136"/>
    </source>
</evidence>
<keyword evidence="10 15" id="KW-1133">Transmembrane helix</keyword>
<dbReference type="Pfam" id="PF08355">
    <property type="entry name" value="EF_assoc_1"/>
    <property type="match status" value="1"/>
</dbReference>
<dbReference type="InterPro" id="IPR011992">
    <property type="entry name" value="EF-hand-dom_pair"/>
</dbReference>
<dbReference type="PRINTS" id="PR00449">
    <property type="entry name" value="RASTRNSFRMNG"/>
</dbReference>
<dbReference type="InterPro" id="IPR003578">
    <property type="entry name" value="Small_GTPase_Rho"/>
</dbReference>
<dbReference type="SUPFAM" id="SSF52540">
    <property type="entry name" value="P-loop containing nucleoside triphosphate hydrolases"/>
    <property type="match status" value="2"/>
</dbReference>
<dbReference type="PROSITE" id="PS51423">
    <property type="entry name" value="MIRO"/>
    <property type="match status" value="1"/>
</dbReference>
<evidence type="ECO:0000256" key="2">
    <source>
        <dbReference type="ARBA" id="ARBA00007981"/>
    </source>
</evidence>
<organism evidence="18 19">
    <name type="scientific">Oopsacas minuta</name>
    <dbReference type="NCBI Taxonomy" id="111878"/>
    <lineage>
        <taxon>Eukaryota</taxon>
        <taxon>Metazoa</taxon>
        <taxon>Porifera</taxon>
        <taxon>Hexactinellida</taxon>
        <taxon>Hexasterophora</taxon>
        <taxon>Lyssacinosida</taxon>
        <taxon>Leucopsacidae</taxon>
        <taxon>Oopsacas</taxon>
    </lineage>
</organism>
<comment type="function">
    <text evidence="14">Mitochondrial GTPase involved in mitochondrial trafficking. Probably involved in control of anterograde transport of mitochondria and their subcellular distribution.</text>
</comment>
<dbReference type="FunFam" id="1.10.238.10:FF:000011">
    <property type="entry name" value="Mitochondrial Rho GTPase"/>
    <property type="match status" value="1"/>
</dbReference>
<keyword evidence="12 14" id="KW-0342">GTP-binding</keyword>
<feature type="domain" description="EF-hand" evidence="16">
    <location>
        <begin position="313"/>
        <end position="348"/>
    </location>
</feature>
<dbReference type="GO" id="GO:0007264">
    <property type="term" value="P:small GTPase-mediated signal transduction"/>
    <property type="evidence" value="ECO:0007669"/>
    <property type="project" value="InterPro"/>
</dbReference>
<dbReference type="InterPro" id="IPR013566">
    <property type="entry name" value="EF_hand_assoc_1"/>
</dbReference>
<dbReference type="PANTHER" id="PTHR24072">
    <property type="entry name" value="RHO FAMILY GTPASE"/>
    <property type="match status" value="1"/>
</dbReference>
<keyword evidence="4" id="KW-0479">Metal-binding</keyword>
<evidence type="ECO:0000256" key="11">
    <source>
        <dbReference type="ARBA" id="ARBA00023128"/>
    </source>
</evidence>
<comment type="similarity">
    <text evidence="2 14">Belongs to the mitochondrial Rho GTPase family.</text>
</comment>
<evidence type="ECO:0000256" key="8">
    <source>
        <dbReference type="ARBA" id="ARBA00022801"/>
    </source>
</evidence>
<evidence type="ECO:0000256" key="5">
    <source>
        <dbReference type="ARBA" id="ARBA00022737"/>
    </source>
</evidence>
<name>A0AAV7JTF3_9METZ</name>
<gene>
    <name evidence="18" type="ORF">LOD99_4577</name>
</gene>
<dbReference type="AlphaFoldDB" id="A0AAV7JTF3"/>
<dbReference type="InterPro" id="IPR013567">
    <property type="entry name" value="EF_hand_assoc_2"/>
</dbReference>
<evidence type="ECO:0000256" key="3">
    <source>
        <dbReference type="ARBA" id="ARBA00022692"/>
    </source>
</evidence>
<reference evidence="18 19" key="1">
    <citation type="journal article" date="2023" name="BMC Biol.">
        <title>The compact genome of the sponge Oopsacas minuta (Hexactinellida) is lacking key metazoan core genes.</title>
        <authorList>
            <person name="Santini S."/>
            <person name="Schenkelaars Q."/>
            <person name="Jourda C."/>
            <person name="Duchesne M."/>
            <person name="Belahbib H."/>
            <person name="Rocher C."/>
            <person name="Selva M."/>
            <person name="Riesgo A."/>
            <person name="Vervoort M."/>
            <person name="Leys S.P."/>
            <person name="Kodjabachian L."/>
            <person name="Le Bivic A."/>
            <person name="Borchiellini C."/>
            <person name="Claverie J.M."/>
            <person name="Renard E."/>
        </authorList>
    </citation>
    <scope>NUCLEOTIDE SEQUENCE [LARGE SCALE GENOMIC DNA]</scope>
    <source>
        <strain evidence="18">SPO-2</strain>
    </source>
</reference>
<dbReference type="GO" id="GO:0007005">
    <property type="term" value="P:mitochondrion organization"/>
    <property type="evidence" value="ECO:0007669"/>
    <property type="project" value="InterPro"/>
</dbReference>
<evidence type="ECO:0000313" key="19">
    <source>
        <dbReference type="Proteomes" id="UP001165289"/>
    </source>
</evidence>
<evidence type="ECO:0000256" key="10">
    <source>
        <dbReference type="ARBA" id="ARBA00022989"/>
    </source>
</evidence>
<keyword evidence="11 14" id="KW-0496">Mitochondrion</keyword>
<comment type="subcellular location">
    <subcellularLocation>
        <location evidence="1 14">Mitochondrion outer membrane</location>
        <topology evidence="1 14">Single-pass type IV membrane protein</topology>
    </subcellularLocation>
</comment>
<evidence type="ECO:0000256" key="4">
    <source>
        <dbReference type="ARBA" id="ARBA00022723"/>
    </source>
</evidence>
<dbReference type="SMART" id="SM00175">
    <property type="entry name" value="RAB"/>
    <property type="match status" value="1"/>
</dbReference>
<dbReference type="InterPro" id="IPR021181">
    <property type="entry name" value="Miro"/>
</dbReference>
<evidence type="ECO:0000259" key="16">
    <source>
        <dbReference type="PROSITE" id="PS50222"/>
    </source>
</evidence>
<keyword evidence="8 14" id="KW-0378">Hydrolase</keyword>
<dbReference type="InterPro" id="IPR001806">
    <property type="entry name" value="Small_GTPase"/>
</dbReference>
<dbReference type="PROSITE" id="PS50222">
    <property type="entry name" value="EF_HAND_2"/>
    <property type="match status" value="1"/>
</dbReference>
<dbReference type="InterPro" id="IPR018247">
    <property type="entry name" value="EF_Hand_1_Ca_BS"/>
</dbReference>
<dbReference type="GO" id="GO:0005741">
    <property type="term" value="C:mitochondrial outer membrane"/>
    <property type="evidence" value="ECO:0007669"/>
    <property type="project" value="UniProtKB-SubCell"/>
</dbReference>
<dbReference type="FunFam" id="3.40.50.300:FF:000170">
    <property type="entry name" value="Mitochondrial Rho GTPase"/>
    <property type="match status" value="1"/>
</dbReference>
<evidence type="ECO:0000259" key="17">
    <source>
        <dbReference type="PROSITE" id="PS51423"/>
    </source>
</evidence>
<dbReference type="InterPro" id="IPR002048">
    <property type="entry name" value="EF_hand_dom"/>
</dbReference>
<dbReference type="GO" id="GO:0005509">
    <property type="term" value="F:calcium ion binding"/>
    <property type="evidence" value="ECO:0007669"/>
    <property type="project" value="InterPro"/>
</dbReference>
<dbReference type="Pfam" id="PF13202">
    <property type="entry name" value="EF-hand_5"/>
    <property type="match status" value="1"/>
</dbReference>
<dbReference type="SMART" id="SM00173">
    <property type="entry name" value="RAS"/>
    <property type="match status" value="1"/>
</dbReference>
<dbReference type="InterPro" id="IPR027417">
    <property type="entry name" value="P-loop_NTPase"/>
</dbReference>
<dbReference type="PROSITE" id="PS51419">
    <property type="entry name" value="RAB"/>
    <property type="match status" value="1"/>
</dbReference>
<evidence type="ECO:0000256" key="1">
    <source>
        <dbReference type="ARBA" id="ARBA00004200"/>
    </source>
</evidence>
<keyword evidence="19" id="KW-1185">Reference proteome</keyword>
<dbReference type="SMART" id="SM00174">
    <property type="entry name" value="RHO"/>
    <property type="match status" value="1"/>
</dbReference>
<dbReference type="Proteomes" id="UP001165289">
    <property type="component" value="Unassembled WGS sequence"/>
</dbReference>
<feature type="domain" description="Miro" evidence="17">
    <location>
        <begin position="11"/>
        <end position="177"/>
    </location>
</feature>
<protein>
    <recommendedName>
        <fullName evidence="14">Mitochondrial Rho GTPase</fullName>
        <ecNumber evidence="14">3.6.5.-</ecNumber>
    </recommendedName>
</protein>
<feature type="transmembrane region" description="Helical" evidence="15">
    <location>
        <begin position="599"/>
        <end position="618"/>
    </location>
</feature>
<dbReference type="PROSITE" id="PS00018">
    <property type="entry name" value="EF_HAND_1"/>
    <property type="match status" value="2"/>
</dbReference>
<dbReference type="Gene3D" id="1.10.238.10">
    <property type="entry name" value="EF-hand"/>
    <property type="match status" value="2"/>
</dbReference>
<evidence type="ECO:0000256" key="7">
    <source>
        <dbReference type="ARBA" id="ARBA00022787"/>
    </source>
</evidence>
<dbReference type="Pfam" id="PF00071">
    <property type="entry name" value="Ras"/>
    <property type="match status" value="2"/>
</dbReference>
<dbReference type="SUPFAM" id="SSF47473">
    <property type="entry name" value="EF-hand"/>
    <property type="match status" value="1"/>
</dbReference>
<comment type="caution">
    <text evidence="18">The sequence shown here is derived from an EMBL/GenBank/DDBJ whole genome shotgun (WGS) entry which is preliminary data.</text>
</comment>
<dbReference type="InterPro" id="IPR020860">
    <property type="entry name" value="MIRO_dom"/>
</dbReference>
<keyword evidence="6 14" id="KW-0547">Nucleotide-binding</keyword>
<dbReference type="EC" id="3.6.5.-" evidence="14"/>
<evidence type="ECO:0000256" key="15">
    <source>
        <dbReference type="SAM" id="Phobius"/>
    </source>
</evidence>
<dbReference type="GO" id="GO:0003924">
    <property type="term" value="F:GTPase activity"/>
    <property type="evidence" value="ECO:0007669"/>
    <property type="project" value="InterPro"/>
</dbReference>
<keyword evidence="5" id="KW-0677">Repeat</keyword>
<keyword evidence="13 14" id="KW-0472">Membrane</keyword>
<dbReference type="PROSITE" id="PS51421">
    <property type="entry name" value="RAS"/>
    <property type="match status" value="1"/>
</dbReference>
<evidence type="ECO:0000256" key="14">
    <source>
        <dbReference type="PIRNR" id="PIRNR037488"/>
    </source>
</evidence>
<sequence length="627" mass="70684">MARISSEIKDIEEVRILMIGDRGTGKTSLIYSLVTDEFQDDVPECADEITVAADVTPEQVPTHIVDSVFTGDNEDIIGEEIKRANVICLVYAVNDYASFEHVEEYWLPLLRRLLIRQVPVILAGNKTDEGKDDRLTDAKVEAVVNAFEMVEISVDCSAKTSENLSELFYYAQKTVLHPSSPLYSVEDGKLNHECVVALSRIFTIVDTDQDGLLNDGELRAFQAFYFDTGLSEQQLFKMKNFVEQSCQGGLREGNLTLQGFLFVQQSFIEMGRHESTWAVLRKFGYNTHLELREDYLYPLPVLPPGSHVELSSNGISYLEILFDKFDKDADGALSPHEVKGLCELSPLGLPWDPSLELQTLVQTNGNGWPTKKGFLSLWQFLMYYEYKRAISYITVSGYEFAMGQPPVQSLNVFRPQAPTKGRERNVYRCCVYGPLRCGKSCFVNSFIGSHQNVIVPDTRLPIDRQSVCVNCIPGSIISGTNKDTFLILEEKAEDPISSDLIIITYDTTQGYSFSEALDIKQDLEKFQHPFMVIGLKSDLESARQSTQLQPREFCHRNNLANPLFFSSMGSEKKLQDSFSYVSRIVRNPHASHSKGFSDWLLVGGMVVMVTIVLGMIAYRSRSFSMKK</sequence>
<dbReference type="PIRSF" id="PIRSF037488">
    <property type="entry name" value="Mt_Rho_GTPase"/>
    <property type="match status" value="1"/>
</dbReference>
<dbReference type="GO" id="GO:0005525">
    <property type="term" value="F:GTP binding"/>
    <property type="evidence" value="ECO:0007669"/>
    <property type="project" value="UniProtKB-KW"/>
</dbReference>
<evidence type="ECO:0000256" key="12">
    <source>
        <dbReference type="ARBA" id="ARBA00023134"/>
    </source>
</evidence>
<dbReference type="Gene3D" id="3.40.50.300">
    <property type="entry name" value="P-loop containing nucleotide triphosphate hydrolases"/>
    <property type="match status" value="2"/>
</dbReference>
<accession>A0AAV7JTF3</accession>
<dbReference type="EMBL" id="JAKMXF010000300">
    <property type="protein sequence ID" value="KAI6652032.1"/>
    <property type="molecule type" value="Genomic_DNA"/>
</dbReference>
<evidence type="ECO:0000313" key="18">
    <source>
        <dbReference type="EMBL" id="KAI6652032.1"/>
    </source>
</evidence>
<evidence type="ECO:0000256" key="9">
    <source>
        <dbReference type="ARBA" id="ARBA00022837"/>
    </source>
</evidence>
<proteinExistence type="inferred from homology"/>
<keyword evidence="3 15" id="KW-0812">Transmembrane</keyword>
<dbReference type="Pfam" id="PF08356">
    <property type="entry name" value="EF_assoc_2"/>
    <property type="match status" value="1"/>
</dbReference>